<dbReference type="EMBL" id="AWWV01007473">
    <property type="protein sequence ID" value="OMO96297.1"/>
    <property type="molecule type" value="Genomic_DNA"/>
</dbReference>
<organism evidence="1 2">
    <name type="scientific">Corchorus capsularis</name>
    <name type="common">Jute</name>
    <dbReference type="NCBI Taxonomy" id="210143"/>
    <lineage>
        <taxon>Eukaryota</taxon>
        <taxon>Viridiplantae</taxon>
        <taxon>Streptophyta</taxon>
        <taxon>Embryophyta</taxon>
        <taxon>Tracheophyta</taxon>
        <taxon>Spermatophyta</taxon>
        <taxon>Magnoliopsida</taxon>
        <taxon>eudicotyledons</taxon>
        <taxon>Gunneridae</taxon>
        <taxon>Pentapetalae</taxon>
        <taxon>rosids</taxon>
        <taxon>malvids</taxon>
        <taxon>Malvales</taxon>
        <taxon>Malvaceae</taxon>
        <taxon>Grewioideae</taxon>
        <taxon>Apeibeae</taxon>
        <taxon>Corchorus</taxon>
    </lineage>
</organism>
<comment type="caution">
    <text evidence="1">The sequence shown here is derived from an EMBL/GenBank/DDBJ whole genome shotgun (WGS) entry which is preliminary data.</text>
</comment>
<dbReference type="Proteomes" id="UP000188268">
    <property type="component" value="Unassembled WGS sequence"/>
</dbReference>
<sequence length="41" mass="4373">MAGHLEISIVAEEITIHPTLSVAVVEDVVDQLFSLVPTPTT</sequence>
<evidence type="ECO:0000313" key="2">
    <source>
        <dbReference type="Proteomes" id="UP000188268"/>
    </source>
</evidence>
<dbReference type="AlphaFoldDB" id="A0A1R3JNK3"/>
<keyword evidence="2" id="KW-1185">Reference proteome</keyword>
<protein>
    <submittedName>
        <fullName evidence="1">Uncharacterized protein</fullName>
    </submittedName>
</protein>
<accession>A0A1R3JNK3</accession>
<proteinExistence type="predicted"/>
<evidence type="ECO:0000313" key="1">
    <source>
        <dbReference type="EMBL" id="OMO96297.1"/>
    </source>
</evidence>
<name>A0A1R3JNK3_COCAP</name>
<gene>
    <name evidence="1" type="ORF">CCACVL1_05006</name>
</gene>
<reference evidence="1 2" key="1">
    <citation type="submission" date="2013-09" db="EMBL/GenBank/DDBJ databases">
        <title>Corchorus capsularis genome sequencing.</title>
        <authorList>
            <person name="Alam M."/>
            <person name="Haque M.S."/>
            <person name="Islam M.S."/>
            <person name="Emdad E.M."/>
            <person name="Islam M.M."/>
            <person name="Ahmed B."/>
            <person name="Halim A."/>
            <person name="Hossen Q.M.M."/>
            <person name="Hossain M.Z."/>
            <person name="Ahmed R."/>
            <person name="Khan M.M."/>
            <person name="Islam R."/>
            <person name="Rashid M.M."/>
            <person name="Khan S.A."/>
            <person name="Rahman M.S."/>
            <person name="Alam M."/>
        </authorList>
    </citation>
    <scope>NUCLEOTIDE SEQUENCE [LARGE SCALE GENOMIC DNA]</scope>
    <source>
        <strain evidence="2">cv. CVL-1</strain>
        <tissue evidence="1">Whole seedling</tissue>
    </source>
</reference>
<dbReference type="Gramene" id="OMO96297">
    <property type="protein sequence ID" value="OMO96297"/>
    <property type="gene ID" value="CCACVL1_05006"/>
</dbReference>